<keyword evidence="4 9" id="KW-0812">Transmembrane</keyword>
<dbReference type="GO" id="GO:0015031">
    <property type="term" value="P:protein transport"/>
    <property type="evidence" value="ECO:0007669"/>
    <property type="project" value="UniProtKB-KW"/>
</dbReference>
<evidence type="ECO:0000256" key="5">
    <source>
        <dbReference type="ARBA" id="ARBA00022856"/>
    </source>
</evidence>
<evidence type="ECO:0000256" key="2">
    <source>
        <dbReference type="ARBA" id="ARBA00005484"/>
    </source>
</evidence>
<evidence type="ECO:0000256" key="3">
    <source>
        <dbReference type="ARBA" id="ARBA00022448"/>
    </source>
</evidence>
<dbReference type="AlphaFoldDB" id="A0AAN8TRI4"/>
<dbReference type="EMBL" id="JBANQN010000004">
    <property type="protein sequence ID" value="KAK6792575.1"/>
    <property type="molecule type" value="Genomic_DNA"/>
</dbReference>
<evidence type="ECO:0000256" key="6">
    <source>
        <dbReference type="ARBA" id="ARBA00022927"/>
    </source>
</evidence>
<keyword evidence="7 9" id="KW-1133">Transmembrane helix</keyword>
<feature type="transmembrane region" description="Helical" evidence="9">
    <location>
        <begin position="73"/>
        <end position="90"/>
    </location>
</feature>
<evidence type="ECO:0000256" key="9">
    <source>
        <dbReference type="SAM" id="Phobius"/>
    </source>
</evidence>
<dbReference type="InterPro" id="IPR004648">
    <property type="entry name" value="Oligpept_transpt"/>
</dbReference>
<dbReference type="InterPro" id="IPR004813">
    <property type="entry name" value="OPT"/>
</dbReference>
<keyword evidence="11" id="KW-1185">Reference proteome</keyword>
<dbReference type="GO" id="GO:0035673">
    <property type="term" value="F:oligopeptide transmembrane transporter activity"/>
    <property type="evidence" value="ECO:0007669"/>
    <property type="project" value="InterPro"/>
</dbReference>
<keyword evidence="8 9" id="KW-0472">Membrane</keyword>
<comment type="similarity">
    <text evidence="2">Belongs to the oligopeptide OPT transporter (TC 2.A.67.1) family.</text>
</comment>
<dbReference type="Proteomes" id="UP001371456">
    <property type="component" value="Unassembled WGS sequence"/>
</dbReference>
<evidence type="ECO:0000256" key="8">
    <source>
        <dbReference type="ARBA" id="ARBA00023136"/>
    </source>
</evidence>
<keyword evidence="5" id="KW-0571">Peptide transport</keyword>
<evidence type="ECO:0000313" key="10">
    <source>
        <dbReference type="EMBL" id="KAK6792575.1"/>
    </source>
</evidence>
<keyword evidence="6" id="KW-0653">Protein transport</keyword>
<dbReference type="GO" id="GO:0016020">
    <property type="term" value="C:membrane"/>
    <property type="evidence" value="ECO:0007669"/>
    <property type="project" value="UniProtKB-SubCell"/>
</dbReference>
<evidence type="ECO:0000256" key="1">
    <source>
        <dbReference type="ARBA" id="ARBA00004141"/>
    </source>
</evidence>
<comment type="subcellular location">
    <subcellularLocation>
        <location evidence="1">Membrane</location>
        <topology evidence="1">Multi-pass membrane protein</topology>
    </subcellularLocation>
</comment>
<keyword evidence="3" id="KW-0813">Transport</keyword>
<dbReference type="Pfam" id="PF03169">
    <property type="entry name" value="OPT"/>
    <property type="match status" value="1"/>
</dbReference>
<sequence length="159" mass="18013">MITVQVATLPIGRLMARVLPKRKFMIKSWEFSMNPGPFNVKEHVLISIFANAGLLLGMDLLMLLGLLILSNPFIIGISPFWLVGFLWLQLRHANIMFVHQVLGYGWAGIMRKYVVDPAEMWWPSSLVQVSLIRALHDKEGEGKTSRGKFFLVVLACSFI</sequence>
<reference evidence="10 11" key="1">
    <citation type="submission" date="2024-02" db="EMBL/GenBank/DDBJ databases">
        <title>de novo genome assembly of Solanum bulbocastanum strain 11H21.</title>
        <authorList>
            <person name="Hosaka A.J."/>
        </authorList>
    </citation>
    <scope>NUCLEOTIDE SEQUENCE [LARGE SCALE GENOMIC DNA]</scope>
    <source>
        <tissue evidence="10">Young leaves</tissue>
    </source>
</reference>
<protein>
    <submittedName>
        <fullName evidence="10">Uncharacterized protein</fullName>
    </submittedName>
</protein>
<gene>
    <name evidence="10" type="ORF">RDI58_011656</name>
</gene>
<dbReference type="PANTHER" id="PTHR22601">
    <property type="entry name" value="ISP4 LIKE PROTEIN"/>
    <property type="match status" value="1"/>
</dbReference>
<evidence type="ECO:0000256" key="7">
    <source>
        <dbReference type="ARBA" id="ARBA00022989"/>
    </source>
</evidence>
<name>A0AAN8TRI4_SOLBU</name>
<evidence type="ECO:0000256" key="4">
    <source>
        <dbReference type="ARBA" id="ARBA00022692"/>
    </source>
</evidence>
<comment type="caution">
    <text evidence="10">The sequence shown here is derived from an EMBL/GenBank/DDBJ whole genome shotgun (WGS) entry which is preliminary data.</text>
</comment>
<proteinExistence type="inferred from homology"/>
<accession>A0AAN8TRI4</accession>
<organism evidence="10 11">
    <name type="scientific">Solanum bulbocastanum</name>
    <name type="common">Wild potato</name>
    <dbReference type="NCBI Taxonomy" id="147425"/>
    <lineage>
        <taxon>Eukaryota</taxon>
        <taxon>Viridiplantae</taxon>
        <taxon>Streptophyta</taxon>
        <taxon>Embryophyta</taxon>
        <taxon>Tracheophyta</taxon>
        <taxon>Spermatophyta</taxon>
        <taxon>Magnoliopsida</taxon>
        <taxon>eudicotyledons</taxon>
        <taxon>Gunneridae</taxon>
        <taxon>Pentapetalae</taxon>
        <taxon>asterids</taxon>
        <taxon>lamiids</taxon>
        <taxon>Solanales</taxon>
        <taxon>Solanaceae</taxon>
        <taxon>Solanoideae</taxon>
        <taxon>Solaneae</taxon>
        <taxon>Solanum</taxon>
    </lineage>
</organism>
<evidence type="ECO:0000313" key="11">
    <source>
        <dbReference type="Proteomes" id="UP001371456"/>
    </source>
</evidence>